<evidence type="ECO:0000256" key="1">
    <source>
        <dbReference type="SAM" id="MobiDB-lite"/>
    </source>
</evidence>
<accession>A0A9W8BIP7</accession>
<feature type="region of interest" description="Disordered" evidence="1">
    <location>
        <begin position="1"/>
        <end position="66"/>
    </location>
</feature>
<evidence type="ECO:0008006" key="4">
    <source>
        <dbReference type="Google" id="ProtNLM"/>
    </source>
</evidence>
<gene>
    <name evidence="2" type="ORF">H4R26_000222</name>
</gene>
<proteinExistence type="predicted"/>
<dbReference type="EMBL" id="JANBQF010000006">
    <property type="protein sequence ID" value="KAJ2008366.1"/>
    <property type="molecule type" value="Genomic_DNA"/>
</dbReference>
<dbReference type="Proteomes" id="UP001150907">
    <property type="component" value="Unassembled WGS sequence"/>
</dbReference>
<keyword evidence="3" id="KW-1185">Reference proteome</keyword>
<evidence type="ECO:0000313" key="3">
    <source>
        <dbReference type="Proteomes" id="UP001150907"/>
    </source>
</evidence>
<dbReference type="AlphaFoldDB" id="A0A9W8BIP7"/>
<evidence type="ECO:0000313" key="2">
    <source>
        <dbReference type="EMBL" id="KAJ2008366.1"/>
    </source>
</evidence>
<sequence length="80" mass="8731">MAVDKKTFSADVKEHHVSRNGGDPRKLNKKEGAGNFNWGKAGDENETDGGNEMSVSPPAEPKLRMANRTEFEAAKKASEQ</sequence>
<reference evidence="2" key="1">
    <citation type="submission" date="2022-07" db="EMBL/GenBank/DDBJ databases">
        <title>Phylogenomic reconstructions and comparative analyses of Kickxellomycotina fungi.</title>
        <authorList>
            <person name="Reynolds N.K."/>
            <person name="Stajich J.E."/>
            <person name="Barry K."/>
            <person name="Grigoriev I.V."/>
            <person name="Crous P."/>
            <person name="Smith M.E."/>
        </authorList>
    </citation>
    <scope>NUCLEOTIDE SEQUENCE</scope>
    <source>
        <strain evidence="2">IMI 214461</strain>
    </source>
</reference>
<comment type="caution">
    <text evidence="2">The sequence shown here is derived from an EMBL/GenBank/DDBJ whole genome shotgun (WGS) entry which is preliminary data.</text>
</comment>
<feature type="compositionally biased region" description="Basic and acidic residues" evidence="1">
    <location>
        <begin position="1"/>
        <end position="32"/>
    </location>
</feature>
<protein>
    <recommendedName>
        <fullName evidence="4">Hyaluronan/mRNA-binding protein domain-containing protein</fullName>
    </recommendedName>
</protein>
<organism evidence="2 3">
    <name type="scientific">Coemansia thaxteri</name>
    <dbReference type="NCBI Taxonomy" id="2663907"/>
    <lineage>
        <taxon>Eukaryota</taxon>
        <taxon>Fungi</taxon>
        <taxon>Fungi incertae sedis</taxon>
        <taxon>Zoopagomycota</taxon>
        <taxon>Kickxellomycotina</taxon>
        <taxon>Kickxellomycetes</taxon>
        <taxon>Kickxellales</taxon>
        <taxon>Kickxellaceae</taxon>
        <taxon>Coemansia</taxon>
    </lineage>
</organism>
<name>A0A9W8BIP7_9FUNG</name>
<dbReference type="OrthoDB" id="2122308at2759"/>